<dbReference type="Pfam" id="PF04255">
    <property type="entry name" value="DUF433"/>
    <property type="match status" value="1"/>
</dbReference>
<evidence type="ECO:0008006" key="3">
    <source>
        <dbReference type="Google" id="ProtNLM"/>
    </source>
</evidence>
<dbReference type="InterPro" id="IPR007367">
    <property type="entry name" value="DUF433"/>
</dbReference>
<dbReference type="Gene3D" id="1.10.10.10">
    <property type="entry name" value="Winged helix-like DNA-binding domain superfamily/Winged helix DNA-binding domain"/>
    <property type="match status" value="1"/>
</dbReference>
<dbReference type="HOGENOM" id="CLU_146679_1_0_3"/>
<dbReference type="Proteomes" id="UP000003613">
    <property type="component" value="Unassembled WGS sequence"/>
</dbReference>
<name>I4H719_MICAE</name>
<proteinExistence type="predicted"/>
<dbReference type="EMBL" id="CAIM01000251">
    <property type="protein sequence ID" value="CCI17843.1"/>
    <property type="molecule type" value="Genomic_DNA"/>
</dbReference>
<evidence type="ECO:0000313" key="2">
    <source>
        <dbReference type="Proteomes" id="UP000003613"/>
    </source>
</evidence>
<sequence length="137" mass="15741">MKLAPIPTKQYIEQRDEEYWLEGTRISLDSVVYSFLNGESPESIAQNFPLLSLEQVYGAIAFYLANRELVNAYLKKGEAEFQQLQQSCREKSPLLYQKLKAAQAYNMCLKNSTLLEEGYNYCDILPPSEILVSKNFP</sequence>
<evidence type="ECO:0000313" key="1">
    <source>
        <dbReference type="EMBL" id="CCI17843.1"/>
    </source>
</evidence>
<reference evidence="1 2" key="1">
    <citation type="submission" date="2012-04" db="EMBL/GenBank/DDBJ databases">
        <authorList>
            <person name="Genoscope - CEA"/>
        </authorList>
    </citation>
    <scope>NUCLEOTIDE SEQUENCE [LARGE SCALE GENOMIC DNA]</scope>
    <source>
        <strain evidence="1 2">9807</strain>
    </source>
</reference>
<gene>
    <name evidence="1" type="ORF">MICAF_3240006</name>
</gene>
<accession>I4H719</accession>
<dbReference type="AlphaFoldDB" id="I4H719"/>
<comment type="caution">
    <text evidence="1">The sequence shown here is derived from an EMBL/GenBank/DDBJ whole genome shotgun (WGS) entry which is preliminary data.</text>
</comment>
<dbReference type="InterPro" id="IPR036388">
    <property type="entry name" value="WH-like_DNA-bd_sf"/>
</dbReference>
<dbReference type="SUPFAM" id="SSF46689">
    <property type="entry name" value="Homeodomain-like"/>
    <property type="match status" value="1"/>
</dbReference>
<dbReference type="InterPro" id="IPR009057">
    <property type="entry name" value="Homeodomain-like_sf"/>
</dbReference>
<organism evidence="1 2">
    <name type="scientific">Microcystis aeruginosa PCC 9807</name>
    <dbReference type="NCBI Taxonomy" id="1160283"/>
    <lineage>
        <taxon>Bacteria</taxon>
        <taxon>Bacillati</taxon>
        <taxon>Cyanobacteriota</taxon>
        <taxon>Cyanophyceae</taxon>
        <taxon>Oscillatoriophycideae</taxon>
        <taxon>Chroococcales</taxon>
        <taxon>Microcystaceae</taxon>
        <taxon>Microcystis</taxon>
    </lineage>
</organism>
<protein>
    <recommendedName>
        <fullName evidence="3">DUF433 domain-containing protein</fullName>
    </recommendedName>
</protein>
<dbReference type="RefSeq" id="WP_002787723.1">
    <property type="nucleotide sequence ID" value="NZ_HE973360.1"/>
</dbReference>